<feature type="transmembrane region" description="Helical" evidence="1">
    <location>
        <begin position="172"/>
        <end position="195"/>
    </location>
</feature>
<proteinExistence type="predicted"/>
<dbReference type="GeneID" id="54585371"/>
<reference evidence="2" key="1">
    <citation type="journal article" date="2020" name="Stud. Mycol.">
        <title>101 Dothideomycetes genomes: a test case for predicting lifestyles and emergence of pathogens.</title>
        <authorList>
            <person name="Haridas S."/>
            <person name="Albert R."/>
            <person name="Binder M."/>
            <person name="Bloem J."/>
            <person name="Labutti K."/>
            <person name="Salamov A."/>
            <person name="Andreopoulos B."/>
            <person name="Baker S."/>
            <person name="Barry K."/>
            <person name="Bills G."/>
            <person name="Bluhm B."/>
            <person name="Cannon C."/>
            <person name="Castanera R."/>
            <person name="Culley D."/>
            <person name="Daum C."/>
            <person name="Ezra D."/>
            <person name="Gonzalez J."/>
            <person name="Henrissat B."/>
            <person name="Kuo A."/>
            <person name="Liang C."/>
            <person name="Lipzen A."/>
            <person name="Lutzoni F."/>
            <person name="Magnuson J."/>
            <person name="Mondo S."/>
            <person name="Nolan M."/>
            <person name="Ohm R."/>
            <person name="Pangilinan J."/>
            <person name="Park H.-J."/>
            <person name="Ramirez L."/>
            <person name="Alfaro M."/>
            <person name="Sun H."/>
            <person name="Tritt A."/>
            <person name="Yoshinaga Y."/>
            <person name="Zwiers L.-H."/>
            <person name="Turgeon B."/>
            <person name="Goodwin S."/>
            <person name="Spatafora J."/>
            <person name="Crous P."/>
            <person name="Grigoriev I."/>
        </authorList>
    </citation>
    <scope>NUCLEOTIDE SEQUENCE</scope>
    <source>
        <strain evidence="2">CBS 122368</strain>
    </source>
</reference>
<accession>A0A6A6IJZ3</accession>
<dbReference type="OrthoDB" id="3782375at2759"/>
<evidence type="ECO:0000313" key="3">
    <source>
        <dbReference type="Proteomes" id="UP000800094"/>
    </source>
</evidence>
<sequence>MPPKKKVGRDPYTTLAIAVSCLVLGIPVSGVAINLELTFMATQNINPSDAIIQSPHIALFAAAVLAILSSVVVMLGSIILRHMSPNNVPVGLVSFGLAGVNLAGQLIILALIYITNSLHPESKSRNDVKFANGVYEVAGGKEFTRETWSCMMGNLYLAQEPWSTNACSEYHYARYCTILLVNTAALLLGIAYWPVRNFLFGGSQQPKAG</sequence>
<evidence type="ECO:0000313" key="2">
    <source>
        <dbReference type="EMBL" id="KAF2249890.1"/>
    </source>
</evidence>
<protein>
    <submittedName>
        <fullName evidence="2">Uncharacterized protein</fullName>
    </submittedName>
</protein>
<dbReference type="RefSeq" id="XP_033684894.1">
    <property type="nucleotide sequence ID" value="XM_033832041.1"/>
</dbReference>
<keyword evidence="1" id="KW-1133">Transmembrane helix</keyword>
<gene>
    <name evidence="2" type="ORF">BU26DRAFT_550204</name>
</gene>
<dbReference type="PROSITE" id="PS51257">
    <property type="entry name" value="PROKAR_LIPOPROTEIN"/>
    <property type="match status" value="1"/>
</dbReference>
<keyword evidence="1" id="KW-0472">Membrane</keyword>
<dbReference type="AlphaFoldDB" id="A0A6A6IJZ3"/>
<organism evidence="2 3">
    <name type="scientific">Trematosphaeria pertusa</name>
    <dbReference type="NCBI Taxonomy" id="390896"/>
    <lineage>
        <taxon>Eukaryota</taxon>
        <taxon>Fungi</taxon>
        <taxon>Dikarya</taxon>
        <taxon>Ascomycota</taxon>
        <taxon>Pezizomycotina</taxon>
        <taxon>Dothideomycetes</taxon>
        <taxon>Pleosporomycetidae</taxon>
        <taxon>Pleosporales</taxon>
        <taxon>Massarineae</taxon>
        <taxon>Trematosphaeriaceae</taxon>
        <taxon>Trematosphaeria</taxon>
    </lineage>
</organism>
<dbReference type="Proteomes" id="UP000800094">
    <property type="component" value="Unassembled WGS sequence"/>
</dbReference>
<feature type="transmembrane region" description="Helical" evidence="1">
    <location>
        <begin position="92"/>
        <end position="114"/>
    </location>
</feature>
<keyword evidence="1" id="KW-0812">Transmembrane</keyword>
<feature type="transmembrane region" description="Helical" evidence="1">
    <location>
        <begin position="12"/>
        <end position="37"/>
    </location>
</feature>
<feature type="transmembrane region" description="Helical" evidence="1">
    <location>
        <begin position="57"/>
        <end position="80"/>
    </location>
</feature>
<evidence type="ECO:0000256" key="1">
    <source>
        <dbReference type="SAM" id="Phobius"/>
    </source>
</evidence>
<keyword evidence="3" id="KW-1185">Reference proteome</keyword>
<name>A0A6A6IJZ3_9PLEO</name>
<dbReference type="EMBL" id="ML987194">
    <property type="protein sequence ID" value="KAF2249890.1"/>
    <property type="molecule type" value="Genomic_DNA"/>
</dbReference>